<dbReference type="InterPro" id="IPR017853">
    <property type="entry name" value="GH"/>
</dbReference>
<sequence>MIQYEPHSIRERLSVLYSSDDADEAYTGIRELINTYRERIESHPYQLSEKDAILITYGDQVQSPPEPPLKELNDFLFSHIDGLVNSVHLLPFYPYSSDDGFSVVDYKAVDPHCGSWGEVELLGTHFRLMFDAVINHVSQFSNWFKKYLEGDHAYADFFIDADPTLDLSQVVRPRTSPLLHEFKDVEGRIRYIWTTFSRDQVDLNYANYKVLLAVLDALFFYIEKGATLLRLDAIAFVWKEIGTPCVHLEQTHELIQLMREVLHKVAPEVIIITETNVPHQENVSYFGSGDDEAQMVYNFALPPLLAHAVLTGNPAKLLSWARTLKLPSDKVCFFNFTASHDGVGLRPVSEILSEREIGVLEAAAKRSEGLVSYRANTDGTESPYELNCSYIDLLTPPEEDDAVRAKRMLLTQAVALAMPGVPGIYFHSLFGSRNYLEGVKMTGINRSINREKFNSNWLDEQLQKEGSLERRVYLAYKRLLSIRINETAFDPFGPFVFLNLHPSLFCLQRESRDMDSHMLAVHNFSNETVNFRLPDYVELAATECIGNIHVTSETLQIEGYGVMWIKCRIDVEAFEECCNSVLPIINEKEFE</sequence>
<dbReference type="InterPro" id="IPR006047">
    <property type="entry name" value="GH13_cat_dom"/>
</dbReference>
<dbReference type="Pfam" id="PF00128">
    <property type="entry name" value="Alpha-amylase"/>
    <property type="match status" value="1"/>
</dbReference>
<dbReference type="PANTHER" id="PTHR38784:SF1">
    <property type="entry name" value="SUCROSE PHOSPHORYLASE"/>
    <property type="match status" value="1"/>
</dbReference>
<name>A0ABZ3H8Y8_9BACT</name>
<keyword evidence="1" id="KW-0328">Glycosyltransferase</keyword>
<dbReference type="Gene3D" id="3.20.20.80">
    <property type="entry name" value="Glycosidases"/>
    <property type="match status" value="1"/>
</dbReference>
<gene>
    <name evidence="4" type="ORF">WCY31_07860</name>
</gene>
<dbReference type="EMBL" id="CP147920">
    <property type="protein sequence ID" value="XAU14170.1"/>
    <property type="molecule type" value="Genomic_DNA"/>
</dbReference>
<dbReference type="SUPFAM" id="SSF51445">
    <property type="entry name" value="(Trans)glycosidases"/>
    <property type="match status" value="1"/>
</dbReference>
<dbReference type="GO" id="GO:0016787">
    <property type="term" value="F:hydrolase activity"/>
    <property type="evidence" value="ECO:0007669"/>
    <property type="project" value="UniProtKB-KW"/>
</dbReference>
<accession>A0ABZ3H8Y8</accession>
<dbReference type="InterPro" id="IPR045857">
    <property type="entry name" value="O16G_dom_2"/>
</dbReference>
<evidence type="ECO:0000313" key="5">
    <source>
        <dbReference type="Proteomes" id="UP001447842"/>
    </source>
</evidence>
<dbReference type="RefSeq" id="WP_345971979.1">
    <property type="nucleotide sequence ID" value="NZ_CP147920.1"/>
</dbReference>
<keyword evidence="5" id="KW-1185">Reference proteome</keyword>
<proteinExistence type="predicted"/>
<keyword evidence="2" id="KW-0808">Transferase</keyword>
<evidence type="ECO:0000256" key="1">
    <source>
        <dbReference type="ARBA" id="ARBA00022676"/>
    </source>
</evidence>
<keyword evidence="4" id="KW-0378">Hydrolase</keyword>
<dbReference type="InterPro" id="IPR033746">
    <property type="entry name" value="GGa_phosphorylase"/>
</dbReference>
<dbReference type="Proteomes" id="UP001447842">
    <property type="component" value="Chromosome"/>
</dbReference>
<dbReference type="Gene3D" id="3.90.400.10">
    <property type="entry name" value="Oligo-1,6-glucosidase, Domain 2"/>
    <property type="match status" value="1"/>
</dbReference>
<reference evidence="4 5" key="1">
    <citation type="submission" date="2024-03" db="EMBL/GenBank/DDBJ databases">
        <title>Sulfurimonas sp. HSL3-1.</title>
        <authorList>
            <person name="Wang S."/>
        </authorList>
    </citation>
    <scope>NUCLEOTIDE SEQUENCE [LARGE SCALE GENOMIC DNA]</scope>
    <source>
        <strain evidence="4 5">HSL3-1</strain>
    </source>
</reference>
<feature type="domain" description="Glycosyl hydrolase family 13 catalytic" evidence="3">
    <location>
        <begin position="51"/>
        <end position="483"/>
    </location>
</feature>
<dbReference type="PANTHER" id="PTHR38784">
    <property type="entry name" value="SUCROSE PHOSPHORYLASE"/>
    <property type="match status" value="1"/>
</dbReference>
<dbReference type="CDD" id="cd11356">
    <property type="entry name" value="AmyAc_Sucrose_phosphorylase-like_1"/>
    <property type="match status" value="1"/>
</dbReference>
<dbReference type="PIRSF" id="PIRSF003059">
    <property type="entry name" value="Sucrose_phosphorylase"/>
    <property type="match status" value="1"/>
</dbReference>
<evidence type="ECO:0000259" key="3">
    <source>
        <dbReference type="SMART" id="SM00642"/>
    </source>
</evidence>
<protein>
    <submittedName>
        <fullName evidence="4">Alpha-amylase family glycosyl hydrolase</fullName>
    </submittedName>
</protein>
<evidence type="ECO:0000313" key="4">
    <source>
        <dbReference type="EMBL" id="XAU14170.1"/>
    </source>
</evidence>
<evidence type="ECO:0000256" key="2">
    <source>
        <dbReference type="ARBA" id="ARBA00022679"/>
    </source>
</evidence>
<dbReference type="SMART" id="SM00642">
    <property type="entry name" value="Aamy"/>
    <property type="match status" value="1"/>
</dbReference>
<organism evidence="4 5">
    <name type="scientific">Sulfurimonas diazotrophicus</name>
    <dbReference type="NCBI Taxonomy" id="3131939"/>
    <lineage>
        <taxon>Bacteria</taxon>
        <taxon>Pseudomonadati</taxon>
        <taxon>Campylobacterota</taxon>
        <taxon>Epsilonproteobacteria</taxon>
        <taxon>Campylobacterales</taxon>
        <taxon>Sulfurimonadaceae</taxon>
        <taxon>Sulfurimonas</taxon>
    </lineage>
</organism>
<dbReference type="InterPro" id="IPR016377">
    <property type="entry name" value="Sucrose_GGa_phosphorylase-rel"/>
</dbReference>